<dbReference type="InterPro" id="IPR036291">
    <property type="entry name" value="NAD(P)-bd_dom_sf"/>
</dbReference>
<evidence type="ECO:0000313" key="5">
    <source>
        <dbReference type="Proteomes" id="UP001175001"/>
    </source>
</evidence>
<dbReference type="InterPro" id="IPR050425">
    <property type="entry name" value="NAD(P)_dehydrat-like"/>
</dbReference>
<dbReference type="Proteomes" id="UP001175001">
    <property type="component" value="Unassembled WGS sequence"/>
</dbReference>
<dbReference type="Gene3D" id="3.40.50.720">
    <property type="entry name" value="NAD(P)-binding Rossmann-like Domain"/>
    <property type="match status" value="1"/>
</dbReference>
<evidence type="ECO:0000256" key="1">
    <source>
        <dbReference type="ARBA" id="ARBA00023002"/>
    </source>
</evidence>
<comment type="caution">
    <text evidence="4">The sequence shown here is derived from an EMBL/GenBank/DDBJ whole genome shotgun (WGS) entry which is preliminary data.</text>
</comment>
<keyword evidence="5" id="KW-1185">Reference proteome</keyword>
<dbReference type="Pfam" id="PF01370">
    <property type="entry name" value="Epimerase"/>
    <property type="match status" value="1"/>
</dbReference>
<feature type="domain" description="NAD-dependent epimerase/dehydratase" evidence="3">
    <location>
        <begin position="6"/>
        <end position="249"/>
    </location>
</feature>
<protein>
    <submittedName>
        <fullName evidence="4">Uncharacterized oxidoreductase</fullName>
    </submittedName>
</protein>
<gene>
    <name evidence="4" type="ORF">DIS24_g9717</name>
</gene>
<name>A0AA40CIG9_9PEZI</name>
<dbReference type="AlphaFoldDB" id="A0AA40CIG9"/>
<dbReference type="GO" id="GO:0016616">
    <property type="term" value="F:oxidoreductase activity, acting on the CH-OH group of donors, NAD or NADP as acceptor"/>
    <property type="evidence" value="ECO:0007669"/>
    <property type="project" value="TreeGrafter"/>
</dbReference>
<accession>A0AA40CIG9</accession>
<dbReference type="PANTHER" id="PTHR10366:SF812">
    <property type="entry name" value="VPS9 DOMAIN-CONTAINING PROTEIN"/>
    <property type="match status" value="1"/>
</dbReference>
<organism evidence="4 5">
    <name type="scientific">Lasiodiplodia hormozganensis</name>
    <dbReference type="NCBI Taxonomy" id="869390"/>
    <lineage>
        <taxon>Eukaryota</taxon>
        <taxon>Fungi</taxon>
        <taxon>Dikarya</taxon>
        <taxon>Ascomycota</taxon>
        <taxon>Pezizomycotina</taxon>
        <taxon>Dothideomycetes</taxon>
        <taxon>Dothideomycetes incertae sedis</taxon>
        <taxon>Botryosphaeriales</taxon>
        <taxon>Botryosphaeriaceae</taxon>
        <taxon>Lasiodiplodia</taxon>
    </lineage>
</organism>
<proteinExistence type="inferred from homology"/>
<dbReference type="PANTHER" id="PTHR10366">
    <property type="entry name" value="NAD DEPENDENT EPIMERASE/DEHYDRATASE"/>
    <property type="match status" value="1"/>
</dbReference>
<keyword evidence="1" id="KW-0560">Oxidoreductase</keyword>
<dbReference type="SUPFAM" id="SSF51735">
    <property type="entry name" value="NAD(P)-binding Rossmann-fold domains"/>
    <property type="match status" value="1"/>
</dbReference>
<reference evidence="4" key="1">
    <citation type="submission" date="2023-06" db="EMBL/GenBank/DDBJ databases">
        <title>Multi-omics analyses reveal the molecular pathogenesis toolkit of Lasiodiplodia hormozganensis, a cross-kingdom pathogen.</title>
        <authorList>
            <person name="Felix C."/>
            <person name="Meneses R."/>
            <person name="Goncalves M.F.M."/>
            <person name="Tilleman L."/>
            <person name="Duarte A.S."/>
            <person name="Jorrin-Novo J.V."/>
            <person name="Van De Peer Y."/>
            <person name="Deforce D."/>
            <person name="Van Nieuwerburgh F."/>
            <person name="Esteves A.C."/>
            <person name="Alves A."/>
        </authorList>
    </citation>
    <scope>NUCLEOTIDE SEQUENCE</scope>
    <source>
        <strain evidence="4">CBS 339.90</strain>
    </source>
</reference>
<comment type="similarity">
    <text evidence="2">Belongs to the NAD(P)-dependent epimerase/dehydratase family. Dihydroflavonol-4-reductase subfamily.</text>
</comment>
<evidence type="ECO:0000256" key="2">
    <source>
        <dbReference type="ARBA" id="ARBA00023445"/>
    </source>
</evidence>
<dbReference type="InterPro" id="IPR001509">
    <property type="entry name" value="Epimerase_deHydtase"/>
</dbReference>
<evidence type="ECO:0000259" key="3">
    <source>
        <dbReference type="Pfam" id="PF01370"/>
    </source>
</evidence>
<evidence type="ECO:0000313" key="4">
    <source>
        <dbReference type="EMBL" id="KAK0640071.1"/>
    </source>
</evidence>
<sequence>MSGELVFITGAAGFLGTNVVLEALKAGYRVRGSVRRESQVKQLESYFGPEFGPKVEFVVVPDITKSGAYDDLLDGVAYVFHVASPLAPPSTDWKKDHIDPAVNGTLTILQAAKKVDSIKKVVITGSIADLIPFSDWPVPEEAITEDHKYDLDVSPDLDFKASFPAYHASKLLAAKAAREFFAQQKPHYDIVSLHPTFIFGRHLLQTSPEEMAGSRAMLWGSLKSPNQLIPMLNHIHVTDVAQAHVKALNPSITGYQKFILSAEPGFPDWNEVLQFVKQRYPNEQWGNAPSPGKRNIDVKKAEQVLGMVWIDWKQQVIDTVEPQLDLIRRASTL</sequence>
<dbReference type="EMBL" id="JAUJDW010000090">
    <property type="protein sequence ID" value="KAK0640071.1"/>
    <property type="molecule type" value="Genomic_DNA"/>
</dbReference>